<dbReference type="EMBL" id="SJKD01000012">
    <property type="protein sequence ID" value="TCC42878.1"/>
    <property type="molecule type" value="Genomic_DNA"/>
</dbReference>
<comment type="caution">
    <text evidence="1">The sequence shown here is derived from an EMBL/GenBank/DDBJ whole genome shotgun (WGS) entry which is preliminary data.</text>
</comment>
<name>A0A4R0JEE3_9ACTN</name>
<dbReference type="RefSeq" id="WP_131518636.1">
    <property type="nucleotide sequence ID" value="NZ_SJKD01000012.1"/>
</dbReference>
<organism evidence="1 2">
    <name type="scientific">Kribbella capetownensis</name>
    <dbReference type="NCBI Taxonomy" id="1572659"/>
    <lineage>
        <taxon>Bacteria</taxon>
        <taxon>Bacillati</taxon>
        <taxon>Actinomycetota</taxon>
        <taxon>Actinomycetes</taxon>
        <taxon>Propionibacteriales</taxon>
        <taxon>Kribbellaceae</taxon>
        <taxon>Kribbella</taxon>
    </lineage>
</organism>
<evidence type="ECO:0000313" key="1">
    <source>
        <dbReference type="EMBL" id="TCC42878.1"/>
    </source>
</evidence>
<gene>
    <name evidence="1" type="ORF">E0H75_38370</name>
</gene>
<dbReference type="AlphaFoldDB" id="A0A4R0JEE3"/>
<reference evidence="1 2" key="1">
    <citation type="submission" date="2019-02" db="EMBL/GenBank/DDBJ databases">
        <title>Kribbella capetownensis sp. nov. and Kribbella speibonae sp. nov., isolated from soil.</title>
        <authorList>
            <person name="Curtis S.M."/>
            <person name="Norton I."/>
            <person name="Everest G.J."/>
            <person name="Meyers P.R."/>
        </authorList>
    </citation>
    <scope>NUCLEOTIDE SEQUENCE [LARGE SCALE GENOMIC DNA]</scope>
    <source>
        <strain evidence="1 2">YM53</strain>
    </source>
</reference>
<evidence type="ECO:0000313" key="2">
    <source>
        <dbReference type="Proteomes" id="UP000293342"/>
    </source>
</evidence>
<keyword evidence="2" id="KW-1185">Reference proteome</keyword>
<dbReference type="SUPFAM" id="SSF53850">
    <property type="entry name" value="Periplasmic binding protein-like II"/>
    <property type="match status" value="1"/>
</dbReference>
<accession>A0A4R0JEE3</accession>
<dbReference type="OrthoDB" id="3495561at2"/>
<dbReference type="Gene3D" id="3.40.190.10">
    <property type="entry name" value="Periplasmic binding protein-like II"/>
    <property type="match status" value="1"/>
</dbReference>
<sequence length="364" mass="39931">MTVQLRGLTWDHPRGYRPLEVFEESGVQVVWDRQPLSGFESTPLAELAEQYDLLVVDHPGLGAAVEAGAILPVEDVFAARDLKVWRSRAVEPTWDSYRLHGYGWAIPIDAATQTCLYRPDRLGTPPATWSDVMELPGVALCVAGPHAGLMLLGLAGDRTGAQLLDRDRAIEAIRVLRAVWQRSDRSMAELDPIGMHELLAESNELVCCPLVYSYAYYGAVGEDRQPLAWSAAPRLRPADRLANSTLGGTGLAVTPRAFRHVLAVTKYVRGLLDVGTQLDVVSTVGGQSATAAVWASDVVDKAWNGHYSATLGTLTTSYVRPRFDGWIAFQDELSERVRELLDDAQDPGAAVDRIEDDYRRVSHG</sequence>
<dbReference type="Proteomes" id="UP000293342">
    <property type="component" value="Unassembled WGS sequence"/>
</dbReference>
<proteinExistence type="predicted"/>
<protein>
    <submittedName>
        <fullName evidence="1">Carbohydrate ABC transporter substrate-binding protein</fullName>
    </submittedName>
</protein>